<dbReference type="Proteomes" id="UP000215355">
    <property type="component" value="Chromosome 1"/>
</dbReference>
<dbReference type="AlphaFoldDB" id="A0AAJ4XCZ6"/>
<sequence>MSKQKETRPEDLEKDKTEQPREENEKVQSDTGKRPEGDTNPLPPNPNKVDDHDGD</sequence>
<protein>
    <submittedName>
        <fullName evidence="2">Uncharacterized protein</fullName>
    </submittedName>
</protein>
<evidence type="ECO:0000256" key="1">
    <source>
        <dbReference type="SAM" id="MobiDB-lite"/>
    </source>
</evidence>
<proteinExistence type="predicted"/>
<accession>A0AAJ4XCZ6</accession>
<evidence type="ECO:0000313" key="3">
    <source>
        <dbReference type="Proteomes" id="UP000215355"/>
    </source>
</evidence>
<feature type="region of interest" description="Disordered" evidence="1">
    <location>
        <begin position="1"/>
        <end position="55"/>
    </location>
</feature>
<name>A0AAJ4XCZ6_9SPHI</name>
<dbReference type="EMBL" id="LT906468">
    <property type="protein sequence ID" value="SNV53405.1"/>
    <property type="molecule type" value="Genomic_DNA"/>
</dbReference>
<dbReference type="RefSeq" id="WP_157739536.1">
    <property type="nucleotide sequence ID" value="NZ_CP158798.1"/>
</dbReference>
<dbReference type="KEGG" id="smiz:4412673_02874"/>
<gene>
    <name evidence="2" type="ORF">SAMEA4412673_02874</name>
</gene>
<evidence type="ECO:0000313" key="2">
    <source>
        <dbReference type="EMBL" id="SNV53405.1"/>
    </source>
</evidence>
<organism evidence="2 3">
    <name type="scientific">Sphingobacterium mizutaii</name>
    <dbReference type="NCBI Taxonomy" id="1010"/>
    <lineage>
        <taxon>Bacteria</taxon>
        <taxon>Pseudomonadati</taxon>
        <taxon>Bacteroidota</taxon>
        <taxon>Sphingobacteriia</taxon>
        <taxon>Sphingobacteriales</taxon>
        <taxon>Sphingobacteriaceae</taxon>
        <taxon>Sphingobacterium</taxon>
    </lineage>
</organism>
<feature type="compositionally biased region" description="Basic and acidic residues" evidence="1">
    <location>
        <begin position="1"/>
        <end position="37"/>
    </location>
</feature>
<reference evidence="2 3" key="1">
    <citation type="submission" date="2017-06" db="EMBL/GenBank/DDBJ databases">
        <authorList>
            <consortium name="Pathogen Informatics"/>
        </authorList>
    </citation>
    <scope>NUCLEOTIDE SEQUENCE [LARGE SCALE GENOMIC DNA]</scope>
    <source>
        <strain evidence="2 3">NCTC12149</strain>
    </source>
</reference>